<organism evidence="2 3">
    <name type="scientific">Mauremys mutica</name>
    <name type="common">yellowpond turtle</name>
    <dbReference type="NCBI Taxonomy" id="74926"/>
    <lineage>
        <taxon>Eukaryota</taxon>
        <taxon>Metazoa</taxon>
        <taxon>Chordata</taxon>
        <taxon>Craniata</taxon>
        <taxon>Vertebrata</taxon>
        <taxon>Euteleostomi</taxon>
        <taxon>Archelosauria</taxon>
        <taxon>Testudinata</taxon>
        <taxon>Testudines</taxon>
        <taxon>Cryptodira</taxon>
        <taxon>Durocryptodira</taxon>
        <taxon>Testudinoidea</taxon>
        <taxon>Geoemydidae</taxon>
        <taxon>Geoemydinae</taxon>
        <taxon>Mauremys</taxon>
    </lineage>
</organism>
<feature type="compositionally biased region" description="Basic and acidic residues" evidence="1">
    <location>
        <begin position="66"/>
        <end position="83"/>
    </location>
</feature>
<sequence length="92" mass="10193">MAVNGEGAAHVPSFIRRGRYEDKRGELFLEFHQHPLERKQNGCENCIMLETQKGLESPRGGTKTSEMNKPDLEPKPCISRERLGAAGGPSNT</sequence>
<dbReference type="Proteomes" id="UP000827986">
    <property type="component" value="Unassembled WGS sequence"/>
</dbReference>
<protein>
    <submittedName>
        <fullName evidence="2">Uncharacterized protein</fullName>
    </submittedName>
</protein>
<evidence type="ECO:0000313" key="2">
    <source>
        <dbReference type="EMBL" id="KAH1171738.1"/>
    </source>
</evidence>
<dbReference type="AlphaFoldDB" id="A0A9D3X312"/>
<evidence type="ECO:0000313" key="3">
    <source>
        <dbReference type="Proteomes" id="UP000827986"/>
    </source>
</evidence>
<dbReference type="EMBL" id="JAHDVG010000483">
    <property type="protein sequence ID" value="KAH1171738.1"/>
    <property type="molecule type" value="Genomic_DNA"/>
</dbReference>
<feature type="region of interest" description="Disordered" evidence="1">
    <location>
        <begin position="54"/>
        <end position="92"/>
    </location>
</feature>
<name>A0A9D3X312_9SAUR</name>
<gene>
    <name evidence="2" type="ORF">KIL84_007356</name>
</gene>
<reference evidence="2" key="1">
    <citation type="submission" date="2021-09" db="EMBL/GenBank/DDBJ databases">
        <title>The genome of Mauremys mutica provides insights into the evolution of semi-aquatic lifestyle.</title>
        <authorList>
            <person name="Gong S."/>
            <person name="Gao Y."/>
        </authorList>
    </citation>
    <scope>NUCLEOTIDE SEQUENCE</scope>
    <source>
        <strain evidence="2">MM-2020</strain>
        <tissue evidence="2">Muscle</tissue>
    </source>
</reference>
<evidence type="ECO:0000256" key="1">
    <source>
        <dbReference type="SAM" id="MobiDB-lite"/>
    </source>
</evidence>
<accession>A0A9D3X312</accession>
<keyword evidence="3" id="KW-1185">Reference proteome</keyword>
<proteinExistence type="predicted"/>
<comment type="caution">
    <text evidence="2">The sequence shown here is derived from an EMBL/GenBank/DDBJ whole genome shotgun (WGS) entry which is preliminary data.</text>
</comment>